<dbReference type="SUPFAM" id="SSF52540">
    <property type="entry name" value="P-loop containing nucleoside triphosphate hydrolases"/>
    <property type="match status" value="1"/>
</dbReference>
<dbReference type="PANTHER" id="PTHR42957:SF1">
    <property type="entry name" value="HELICASE MJ1565-RELATED"/>
    <property type="match status" value="1"/>
</dbReference>
<dbReference type="PANTHER" id="PTHR42957">
    <property type="entry name" value="HELICASE MJ1565-RELATED"/>
    <property type="match status" value="1"/>
</dbReference>
<keyword evidence="4" id="KW-1185">Reference proteome</keyword>
<keyword evidence="3" id="KW-0067">ATP-binding</keyword>
<comment type="caution">
    <text evidence="3">The sequence shown here is derived from an EMBL/GenBank/DDBJ whole genome shotgun (WGS) entry which is preliminary data.</text>
</comment>
<dbReference type="InterPro" id="IPR027417">
    <property type="entry name" value="P-loop_NTPase"/>
</dbReference>
<evidence type="ECO:0000259" key="2">
    <source>
        <dbReference type="Pfam" id="PF01935"/>
    </source>
</evidence>
<keyword evidence="3" id="KW-0547">Nucleotide-binding</keyword>
<gene>
    <name evidence="3" type="ORF">AB8998_31005</name>
</gene>
<feature type="domain" description="Helicase HerA central" evidence="2">
    <location>
        <begin position="28"/>
        <end position="71"/>
    </location>
</feature>
<dbReference type="EMBL" id="JBGEDP010000003">
    <property type="protein sequence ID" value="MEY8019083.1"/>
    <property type="molecule type" value="Genomic_DNA"/>
</dbReference>
<feature type="compositionally biased region" description="Polar residues" evidence="1">
    <location>
        <begin position="400"/>
        <end position="411"/>
    </location>
</feature>
<feature type="region of interest" description="Disordered" evidence="1">
    <location>
        <begin position="377"/>
        <end position="412"/>
    </location>
</feature>
<organism evidence="3 4">
    <name type="scientific">Mycobacterium servetii</name>
    <dbReference type="NCBI Taxonomy" id="3237418"/>
    <lineage>
        <taxon>Bacteria</taxon>
        <taxon>Bacillati</taxon>
        <taxon>Actinomycetota</taxon>
        <taxon>Actinomycetes</taxon>
        <taxon>Mycobacteriales</taxon>
        <taxon>Mycobacteriaceae</taxon>
        <taxon>Mycobacterium</taxon>
    </lineage>
</organism>
<dbReference type="Proteomes" id="UP001564760">
    <property type="component" value="Unassembled WGS sequence"/>
</dbReference>
<dbReference type="Gene3D" id="3.40.50.300">
    <property type="entry name" value="P-loop containing nucleotide triphosphate hydrolases"/>
    <property type="match status" value="1"/>
</dbReference>
<evidence type="ECO:0000313" key="4">
    <source>
        <dbReference type="Proteomes" id="UP001564760"/>
    </source>
</evidence>
<protein>
    <submittedName>
        <fullName evidence="3">ATP-binding protein</fullName>
    </submittedName>
</protein>
<evidence type="ECO:0000313" key="3">
    <source>
        <dbReference type="EMBL" id="MEY8019083.1"/>
    </source>
</evidence>
<dbReference type="InterPro" id="IPR008571">
    <property type="entry name" value="HerA-like"/>
</dbReference>
<dbReference type="RefSeq" id="WP_369742110.1">
    <property type="nucleotide sequence ID" value="NZ_JBGEDP010000003.1"/>
</dbReference>
<dbReference type="GO" id="GO:0005524">
    <property type="term" value="F:ATP binding"/>
    <property type="evidence" value="ECO:0007669"/>
    <property type="project" value="UniProtKB-KW"/>
</dbReference>
<sequence>MVETMTADTTSEIVLADDFILPLDTATATFGILGKKGRGKTHTAAVLTEGLIKAGVPTTVLDPTGAWYGLRSSADGKAPGLPVVIFGGEHGDAPLTATMGTRIAEILVERRFPAVLDLSVLRKNERRHFATAFLETLYQQNRLAHHVVIDESDEFAPQRSYAGVERLLGAAEDIVRRGRIRGLGVTMISQRPASLSKSVLSQVDALIVLGLTAPQDVSAVDDWVSSHSDPKEARQLKASLPSLPVGQAWVWSPEWLGVTQRIHVHRRTTFDSSATPKAGARRVVPTEWAHVDVAEIHDTLTATTTSPTPSSGANARIHELEQQLAAARNQPPQILREEIPVLADTDITRLHDIVAQLAALGRELTATAADLTSALSRAAKPAQPPHRQPAGADPKPAPLNQVSTNGASSAPTHLGKAEREILTVLAQHGPRTTTQVALLTRRSHKSGGFRNSLSKLRTAGLIEGRGEIAITAAGKDALGTWKPLPQGAELIVWWATHLGKAERLILDYLAIHPDRDVPVDEIAKATGYSPTSGGFRNSLSRLRSLELATGRGALRISTTLVNCHPRESQ</sequence>
<evidence type="ECO:0000256" key="1">
    <source>
        <dbReference type="SAM" id="MobiDB-lite"/>
    </source>
</evidence>
<accession>A0ABV4CA78</accession>
<reference evidence="3 4" key="1">
    <citation type="submission" date="2024-08" db="EMBL/GenBank/DDBJ databases">
        <title>Mycobacterium servetensis sp. nov., a novel rapid-growing mycobacterial species recovered from a human patient in Zaragoza, Spain.</title>
        <authorList>
            <person name="Tristancho-Baro A.I."/>
            <person name="Buenestado-Serrano S."/>
            <person name="Garcia De Viedma D."/>
            <person name="Milagro-Beamonte A."/>
            <person name="Burillo N."/>
            <person name="Sanz S."/>
            <person name="Lopez-Calleja A.I."/>
            <person name="Penas-Utrilla D."/>
            <person name="Guardingo M."/>
            <person name="Garcia M.J."/>
            <person name="Vinuelas-Bayon J."/>
        </authorList>
    </citation>
    <scope>NUCLEOTIDE SEQUENCE [LARGE SCALE GENOMIC DNA]</scope>
    <source>
        <strain evidence="4">HUMS_12744610</strain>
    </source>
</reference>
<dbReference type="Pfam" id="PF01935">
    <property type="entry name" value="DUF87"/>
    <property type="match status" value="1"/>
</dbReference>
<name>A0ABV4CA78_9MYCO</name>
<proteinExistence type="predicted"/>
<dbReference type="InterPro" id="IPR002789">
    <property type="entry name" value="HerA_central"/>
</dbReference>